<dbReference type="InterPro" id="IPR015424">
    <property type="entry name" value="PyrdxlP-dep_Trfase"/>
</dbReference>
<sequence length="103" mass="10866">MVARLALSGKAECAAHRAPARGAHLRRRGAVRSAPRLNPTALDLDYVAFSGHELYAPFGTGVLVGRPDWLAGAEPYLRGSGATRAVTDALWQDCGSTVVRPIG</sequence>
<dbReference type="InterPro" id="IPR015421">
    <property type="entry name" value="PyrdxlP-dep_Trfase_major"/>
</dbReference>
<dbReference type="Proteomes" id="UP000640052">
    <property type="component" value="Unassembled WGS sequence"/>
</dbReference>
<dbReference type="SUPFAM" id="SSF53383">
    <property type="entry name" value="PLP-dependent transferases"/>
    <property type="match status" value="1"/>
</dbReference>
<evidence type="ECO:0000313" key="3">
    <source>
        <dbReference type="Proteomes" id="UP000640052"/>
    </source>
</evidence>
<dbReference type="AlphaFoldDB" id="A0A919UMQ0"/>
<protein>
    <recommendedName>
        <fullName evidence="1">Aminotransferase class V domain-containing protein</fullName>
    </recommendedName>
</protein>
<evidence type="ECO:0000259" key="1">
    <source>
        <dbReference type="Pfam" id="PF00266"/>
    </source>
</evidence>
<proteinExistence type="predicted"/>
<accession>A0A919UMQ0</accession>
<name>A0A919UMQ0_9ACTN</name>
<feature type="domain" description="Aminotransferase class V" evidence="1">
    <location>
        <begin position="37"/>
        <end position="86"/>
    </location>
</feature>
<dbReference type="Gene3D" id="3.40.640.10">
    <property type="entry name" value="Type I PLP-dependent aspartate aminotransferase-like (Major domain)"/>
    <property type="match status" value="1"/>
</dbReference>
<evidence type="ECO:0000313" key="2">
    <source>
        <dbReference type="EMBL" id="GIH23538.1"/>
    </source>
</evidence>
<keyword evidence="3" id="KW-1185">Reference proteome</keyword>
<organism evidence="2 3">
    <name type="scientific">Acrocarpospora phusangensis</name>
    <dbReference type="NCBI Taxonomy" id="1070424"/>
    <lineage>
        <taxon>Bacteria</taxon>
        <taxon>Bacillati</taxon>
        <taxon>Actinomycetota</taxon>
        <taxon>Actinomycetes</taxon>
        <taxon>Streptosporangiales</taxon>
        <taxon>Streptosporangiaceae</taxon>
        <taxon>Acrocarpospora</taxon>
    </lineage>
</organism>
<comment type="caution">
    <text evidence="2">The sequence shown here is derived from an EMBL/GenBank/DDBJ whole genome shotgun (WGS) entry which is preliminary data.</text>
</comment>
<dbReference type="EMBL" id="BOOA01000011">
    <property type="protein sequence ID" value="GIH23538.1"/>
    <property type="molecule type" value="Genomic_DNA"/>
</dbReference>
<dbReference type="Pfam" id="PF00266">
    <property type="entry name" value="Aminotran_5"/>
    <property type="match status" value="1"/>
</dbReference>
<gene>
    <name evidence="2" type="ORF">Aph01nite_18480</name>
</gene>
<dbReference type="InterPro" id="IPR000192">
    <property type="entry name" value="Aminotrans_V_dom"/>
</dbReference>
<reference evidence="2" key="1">
    <citation type="submission" date="2021-01" db="EMBL/GenBank/DDBJ databases">
        <title>Whole genome shotgun sequence of Acrocarpospora phusangensis NBRC 108782.</title>
        <authorList>
            <person name="Komaki H."/>
            <person name="Tamura T."/>
        </authorList>
    </citation>
    <scope>NUCLEOTIDE SEQUENCE</scope>
    <source>
        <strain evidence="2">NBRC 108782</strain>
    </source>
</reference>
<dbReference type="RefSeq" id="WP_373872277.1">
    <property type="nucleotide sequence ID" value="NZ_BOOA01000011.1"/>
</dbReference>